<comment type="caution">
    <text evidence="1">The sequence shown here is derived from an EMBL/GenBank/DDBJ whole genome shotgun (WGS) entry which is preliminary data.</text>
</comment>
<gene>
    <name evidence="1" type="ORF">MES5069_310045</name>
</gene>
<proteinExistence type="predicted"/>
<sequence length="58" mass="6287">MSKAAIEDASAIDRVCVRQLQTLSATQERLVWADGRPSADGARDADTMELSVKVCGRH</sequence>
<keyword evidence="2" id="KW-1185">Reference proteome</keyword>
<accession>A0ABM9DZT6</accession>
<dbReference type="Proteomes" id="UP001153050">
    <property type="component" value="Unassembled WGS sequence"/>
</dbReference>
<reference evidence="1 2" key="1">
    <citation type="submission" date="2022-03" db="EMBL/GenBank/DDBJ databases">
        <authorList>
            <person name="Brunel B."/>
        </authorList>
    </citation>
    <scope>NUCLEOTIDE SEQUENCE [LARGE SCALE GENOMIC DNA]</scope>
    <source>
        <strain evidence="1">STM5069sample</strain>
    </source>
</reference>
<evidence type="ECO:0000313" key="1">
    <source>
        <dbReference type="EMBL" id="CAH2402309.1"/>
    </source>
</evidence>
<evidence type="ECO:0000313" key="2">
    <source>
        <dbReference type="Proteomes" id="UP001153050"/>
    </source>
</evidence>
<dbReference type="EMBL" id="CAKXZT010000126">
    <property type="protein sequence ID" value="CAH2402309.1"/>
    <property type="molecule type" value="Genomic_DNA"/>
</dbReference>
<organism evidence="1 2">
    <name type="scientific">Mesorhizobium escarrei</name>
    <dbReference type="NCBI Taxonomy" id="666018"/>
    <lineage>
        <taxon>Bacteria</taxon>
        <taxon>Pseudomonadati</taxon>
        <taxon>Pseudomonadota</taxon>
        <taxon>Alphaproteobacteria</taxon>
        <taxon>Hyphomicrobiales</taxon>
        <taxon>Phyllobacteriaceae</taxon>
        <taxon>Mesorhizobium</taxon>
    </lineage>
</organism>
<protein>
    <submittedName>
        <fullName evidence="1">Uncharacterized protein</fullName>
    </submittedName>
</protein>
<name>A0ABM9DZT6_9HYPH</name>